<feature type="region of interest" description="Disordered" evidence="2">
    <location>
        <begin position="658"/>
        <end position="679"/>
    </location>
</feature>
<feature type="compositionally biased region" description="Basic and acidic residues" evidence="2">
    <location>
        <begin position="658"/>
        <end position="667"/>
    </location>
</feature>
<evidence type="ECO:0000313" key="5">
    <source>
        <dbReference type="Proteomes" id="UP000499080"/>
    </source>
</evidence>
<dbReference type="InterPro" id="IPR048064">
    <property type="entry name" value="USF3_bHLH"/>
</dbReference>
<dbReference type="EMBL" id="BGPR01007583">
    <property type="protein sequence ID" value="GBN28021.1"/>
    <property type="molecule type" value="Genomic_DNA"/>
</dbReference>
<feature type="region of interest" description="Disordered" evidence="2">
    <location>
        <begin position="1"/>
        <end position="32"/>
    </location>
</feature>
<feature type="compositionally biased region" description="Basic and acidic residues" evidence="2">
    <location>
        <begin position="1238"/>
        <end position="1247"/>
    </location>
</feature>
<protein>
    <recommendedName>
        <fullName evidence="3">BHLH domain-containing protein</fullName>
    </recommendedName>
</protein>
<dbReference type="PANTHER" id="PTHR46970">
    <property type="entry name" value="BASIC HELIX-LOOP-HELIX DOMAIN-CONTAINING PROTEIN USF3"/>
    <property type="match status" value="1"/>
</dbReference>
<accession>A0A4Y2MLH0</accession>
<dbReference type="InterPro" id="IPR053252">
    <property type="entry name" value="EMT_regulator"/>
</dbReference>
<feature type="region of interest" description="Disordered" evidence="2">
    <location>
        <begin position="615"/>
        <end position="639"/>
    </location>
</feature>
<feature type="compositionally biased region" description="Polar residues" evidence="2">
    <location>
        <begin position="474"/>
        <end position="492"/>
    </location>
</feature>
<feature type="region of interest" description="Disordered" evidence="2">
    <location>
        <begin position="1975"/>
        <end position="2008"/>
    </location>
</feature>
<sequence length="2262" mass="243794">MSETSQTNSDNEKSKRPCGSRKRQVHNEVERRRKDKINGWITKIGDLLPSQEPHKRSKISILEQTVDYIKLLVSEREKLLSENRSEVQAEEVKQLKRDLKLVQEQNAVYEKLLIQANISLNTLPKKPLKYSDRFERKNGILTVKNCDINVNSRVDSAIQVNTDLSVSISNVNSLNTSSSVAKEPPKKTNSVVKNCKTKSFKKDKNVNPPPCVAASDVSVSEDVTHVSNSVDAGSTNSLTLANTVPFGSQVSQGNVISNMTCSEVVKEAPSLHTGGVTTVLSQFPLMSTTHSSSLVNMCNKNMSTIIIPTGGGILQHFPAAEKPSNTISIICPSTLPIIVPQQVFNVSSVARSVGLSSTLICSGPVNDPCSQTEKATLGNTLVTLNPGSVVPISSNITANGGIILSPQTALLGSACASGNLTQNVISSIIQPVPQMQSEQVIVPLPLKAPTTTSVTTVMEKSALPPQNVCAALNQNPSDKCKNSKSPSASLQASEVEPCEANNSSSTPIEHVGSAVDGNKSNASSQKKAISAPREMRSITFSSLPSLQVLSANKIISLANQSQMGKTKLSLPLMGKESSQASSVSLLPNESKSLQSSNNFCLQIDTPGVSVGLNENSIPKNLPEKNVPATTASPTIRKDPVLTSKSNFSLNVLMGDTISDKSEDRSSKDVGPCNSQKSTESVSKLQAVSTSCSVFTNSTTSNASIVTTISCSNIPVCSITENSVQNGSSVLNSVTHFDTSINTTVTTAGLNSEPYKVHTAENRVEKNSNTELSIQQSNNISTITNNLLCSTSTINHEASCSSTSVRTHGNSNALNQVDQNVGFSKHDVQYSNVDPKSNTLATKGINVFQNHDQTKQCTELIGSAIPMDSISSVFSENVPYIVHDSSVNQNILPSLLSTNQIVSLNSPAFVYPVQDNTSSSVHLTHNTNVSTEASSVAIAACMLPNSCSDLPSFTTLNKENISSSYPVLAIPNESSKRLNETTSTLSNSEMIDTNFQYNAKNNIQETSKLDNKISASVDASKQSPNAKKKKSGVKTPVKGNSSDVQTICNANDAPGINSSYELNKSQSAENSDTLSKSDEGVCMRQESNNFLYTSDILARATESVFGSDMLENNQLSKRSVMYYTEDGSNLNIPTSASEKQNVNYKLDCPSSNVEHIETSPNLMTDNSKKNSGSLNIYSIELTNSETTDQNNLELKQSKACKTRKSKTILDLEPPMKKMKETIDSSSKSSSSHIFTNTHQTEEEIEKRSAPNSQMNIPCEEKQVSSESHVSETDHSGIDSLSHFGNQIHLPESSCKTPTSVDAIFSLTPMLGDILKDVSHGIGMESRNNGYLTCNDNQSLFLGEKSFLSLNFVTNSNDDYLNLPRMHLPVSSEISAAPILPATNVSFAHTVSLCSTQSDTSKTTETTSSADQQNKTDAKKKTNLCNTSDNLSSLNHSLTITNSVAKSSECLSKPSNSEPSFSISAKVSNSSNSLLFDNQTLNMQNSGVNVSQSNSSVVSQTDPHFPPRDNFTSVSHGVTFYPSLSNSTNVQNFTSSSSSTLLHANFHSSTASNLTSLSFPVQTVSASTNTVYQSQPAAAKVDSLSHSLCSLLKETSNILGENRIGTSGPASSQASSSSSTSNISQSKYSALSLISDHSSYSESPSSSACHSEYVHSSVVCTPTVSDTQFTSPNSSCSRNQRSSLSYSAESLLQTSCANSEKNKTKNIVNNRYVQRTAEKKSDRNNITNMHSISDTNIFMPVTSCDINISNAPLVPLPPVTSFHNFPPTYTLCDSVPSTTIFNSVTRTHDIPLSLPTENFLNHMNLNVESQVLTNRHDASSTVPKPHSNITLPFENHGSLYNNCNFLPHVKPTLETSRTPESGSCFPPTSFSNNYSQSAQKSNYCQFPHRTLPGNPELPADISLPVGPPVPSFHTDKANFQTNRSSLQTSFSQNNANFVGNIFYNTNNTTRDVNDMTTKPSNIRPTQEAFVPEGHRQNLHDHNPIIFPSRKTATSNRSKSKKGKSLPVNEGNTNMVPSSMGNFPISQDLPGTKSNISCVPNGYFKNNSHSVIPPPPSQLPCSQHKIAENTPNTVIPTNPPFNPVLHQQGDNFFNLNFQSSNFAMSPLPRPPTQPLSCSCLTTPIISHTFSSTNHPVPNFNLSNILTDMGCSSNQVSLPPVKFPPVNHTLQSSSAQCQTNSTISNSAHIISHQTCTPALYPPHPPMVRGSLNPILSHNPQSFSENQVPLVGTGATPVMSQNITFSASQNPPFRNVIHSLSFPRNER</sequence>
<dbReference type="OrthoDB" id="690068at2759"/>
<feature type="compositionally biased region" description="Polar residues" evidence="2">
    <location>
        <begin position="1055"/>
        <end position="1073"/>
    </location>
</feature>
<dbReference type="InterPro" id="IPR011598">
    <property type="entry name" value="bHLH_dom"/>
</dbReference>
<dbReference type="GO" id="GO:0000977">
    <property type="term" value="F:RNA polymerase II transcription regulatory region sequence-specific DNA binding"/>
    <property type="evidence" value="ECO:0007669"/>
    <property type="project" value="TreeGrafter"/>
</dbReference>
<evidence type="ECO:0000259" key="3">
    <source>
        <dbReference type="PROSITE" id="PS50888"/>
    </source>
</evidence>
<feature type="compositionally biased region" description="Polar residues" evidence="2">
    <location>
        <begin position="518"/>
        <end position="527"/>
    </location>
</feature>
<dbReference type="SUPFAM" id="SSF47459">
    <property type="entry name" value="HLH, helix-loop-helix DNA-binding domain"/>
    <property type="match status" value="1"/>
</dbReference>
<dbReference type="CDD" id="cd18910">
    <property type="entry name" value="bHLHzip_USF3"/>
    <property type="match status" value="1"/>
</dbReference>
<dbReference type="PROSITE" id="PS50888">
    <property type="entry name" value="BHLH"/>
    <property type="match status" value="1"/>
</dbReference>
<dbReference type="PANTHER" id="PTHR46970:SF1">
    <property type="entry name" value="BASIC HELIX-LOOP-HELIX DOMAIN-CONTAINING PROTEIN USF3"/>
    <property type="match status" value="1"/>
</dbReference>
<feature type="compositionally biased region" description="Low complexity" evidence="2">
    <location>
        <begin position="1486"/>
        <end position="1498"/>
    </location>
</feature>
<feature type="region of interest" description="Disordered" evidence="2">
    <location>
        <begin position="1396"/>
        <end position="1419"/>
    </location>
</feature>
<comment type="caution">
    <text evidence="4">The sequence shown here is derived from an EMBL/GenBank/DDBJ whole genome shotgun (WGS) entry which is preliminary data.</text>
</comment>
<keyword evidence="5" id="KW-1185">Reference proteome</keyword>
<evidence type="ECO:0000256" key="2">
    <source>
        <dbReference type="SAM" id="MobiDB-lite"/>
    </source>
</evidence>
<evidence type="ECO:0000256" key="1">
    <source>
        <dbReference type="SAM" id="Coils"/>
    </source>
</evidence>
<proteinExistence type="predicted"/>
<name>A0A4Y2MLH0_ARAVE</name>
<keyword evidence="1" id="KW-0175">Coiled coil</keyword>
<reference evidence="4 5" key="1">
    <citation type="journal article" date="2019" name="Sci. Rep.">
        <title>Orb-weaving spider Araneus ventricosus genome elucidates the spidroin gene catalogue.</title>
        <authorList>
            <person name="Kono N."/>
            <person name="Nakamura H."/>
            <person name="Ohtoshi R."/>
            <person name="Moran D.A.P."/>
            <person name="Shinohara A."/>
            <person name="Yoshida Y."/>
            <person name="Fujiwara M."/>
            <person name="Mori M."/>
            <person name="Tomita M."/>
            <person name="Arakawa K."/>
        </authorList>
    </citation>
    <scope>NUCLEOTIDE SEQUENCE [LARGE SCALE GENOMIC DNA]</scope>
</reference>
<dbReference type="Proteomes" id="UP000499080">
    <property type="component" value="Unassembled WGS sequence"/>
</dbReference>
<dbReference type="InterPro" id="IPR036638">
    <property type="entry name" value="HLH_DNA-bd_sf"/>
</dbReference>
<dbReference type="Pfam" id="PF00010">
    <property type="entry name" value="HLH"/>
    <property type="match status" value="1"/>
</dbReference>
<feature type="compositionally biased region" description="Low complexity" evidence="2">
    <location>
        <begin position="1605"/>
        <end position="1619"/>
    </location>
</feature>
<feature type="coiled-coil region" evidence="1">
    <location>
        <begin position="85"/>
        <end position="112"/>
    </location>
</feature>
<feature type="compositionally biased region" description="Polar residues" evidence="2">
    <location>
        <begin position="1039"/>
        <end position="1048"/>
    </location>
</feature>
<dbReference type="SMART" id="SM00353">
    <property type="entry name" value="HLH"/>
    <property type="match status" value="1"/>
</dbReference>
<feature type="region of interest" description="Disordered" evidence="2">
    <location>
        <begin position="1486"/>
        <end position="1507"/>
    </location>
</feature>
<dbReference type="GO" id="GO:0046983">
    <property type="term" value="F:protein dimerization activity"/>
    <property type="evidence" value="ECO:0007669"/>
    <property type="project" value="InterPro"/>
</dbReference>
<evidence type="ECO:0000313" key="4">
    <source>
        <dbReference type="EMBL" id="GBN28021.1"/>
    </source>
</evidence>
<feature type="compositionally biased region" description="Basic and acidic residues" evidence="2">
    <location>
        <begin position="1257"/>
        <end position="1274"/>
    </location>
</feature>
<gene>
    <name evidence="4" type="ORF">AVEN_82006_1</name>
</gene>
<feature type="compositionally biased region" description="Low complexity" evidence="2">
    <location>
        <begin position="1396"/>
        <end position="1407"/>
    </location>
</feature>
<organism evidence="4 5">
    <name type="scientific">Araneus ventricosus</name>
    <name type="common">Orbweaver spider</name>
    <name type="synonym">Epeira ventricosa</name>
    <dbReference type="NCBI Taxonomy" id="182803"/>
    <lineage>
        <taxon>Eukaryota</taxon>
        <taxon>Metazoa</taxon>
        <taxon>Ecdysozoa</taxon>
        <taxon>Arthropoda</taxon>
        <taxon>Chelicerata</taxon>
        <taxon>Arachnida</taxon>
        <taxon>Araneae</taxon>
        <taxon>Araneomorphae</taxon>
        <taxon>Entelegynae</taxon>
        <taxon>Araneoidea</taxon>
        <taxon>Araneidae</taxon>
        <taxon>Araneus</taxon>
    </lineage>
</organism>
<dbReference type="GO" id="GO:0010719">
    <property type="term" value="P:negative regulation of epithelial to mesenchymal transition"/>
    <property type="evidence" value="ECO:0007669"/>
    <property type="project" value="TreeGrafter"/>
</dbReference>
<feature type="compositionally biased region" description="Polar residues" evidence="2">
    <location>
        <begin position="1013"/>
        <end position="1024"/>
    </location>
</feature>
<feature type="region of interest" description="Disordered" evidence="2">
    <location>
        <begin position="474"/>
        <end position="530"/>
    </location>
</feature>
<feature type="region of interest" description="Disordered" evidence="2">
    <location>
        <begin position="1219"/>
        <end position="1274"/>
    </location>
</feature>
<dbReference type="Gene3D" id="4.10.280.10">
    <property type="entry name" value="Helix-loop-helix DNA-binding domain"/>
    <property type="match status" value="1"/>
</dbReference>
<feature type="domain" description="BHLH" evidence="3">
    <location>
        <begin position="21"/>
        <end position="72"/>
    </location>
</feature>
<feature type="region of interest" description="Disordered" evidence="2">
    <location>
        <begin position="1600"/>
        <end position="1619"/>
    </location>
</feature>
<feature type="region of interest" description="Disordered" evidence="2">
    <location>
        <begin position="1013"/>
        <end position="1077"/>
    </location>
</feature>
<dbReference type="GO" id="GO:0001228">
    <property type="term" value="F:DNA-binding transcription activator activity, RNA polymerase II-specific"/>
    <property type="evidence" value="ECO:0007669"/>
    <property type="project" value="TreeGrafter"/>
</dbReference>